<sequence length="255" mass="27247">MSGRPLTELVDEAKGWSAVDWWRLELRSFALTAAQRPLAVLAPKEAMSEHRGITLGSFVQGLAYLYAVAAPVIAAAAMLRWVLGDTAYDFPLAFAGWITLVGLVVTGWSEIQRLRHPRATRAAALRTLALIHAIPGAITALIALTAGREQLGDGTWAWLVVIAADVVVHIAILVRGPLPKGGPQNERENLEWSIREIPASTLAEVMERRNAAIGLLAERGLIDSATAARALATAPGELALTLAPEVQQHAPGSSR</sequence>
<feature type="transmembrane region" description="Helical" evidence="1">
    <location>
        <begin position="123"/>
        <end position="144"/>
    </location>
</feature>
<dbReference type="Proteomes" id="UP001429745">
    <property type="component" value="Unassembled WGS sequence"/>
</dbReference>
<keyword evidence="1" id="KW-0812">Transmembrane</keyword>
<organism evidence="2 3">
    <name type="scientific">Microbacterium salsuginis</name>
    <dbReference type="NCBI Taxonomy" id="2722803"/>
    <lineage>
        <taxon>Bacteria</taxon>
        <taxon>Bacillati</taxon>
        <taxon>Actinomycetota</taxon>
        <taxon>Actinomycetes</taxon>
        <taxon>Micrococcales</taxon>
        <taxon>Microbacteriaceae</taxon>
        <taxon>Microbacterium</taxon>
    </lineage>
</organism>
<feature type="transmembrane region" description="Helical" evidence="1">
    <location>
        <begin position="94"/>
        <end position="111"/>
    </location>
</feature>
<evidence type="ECO:0000313" key="2">
    <source>
        <dbReference type="EMBL" id="NLP84089.1"/>
    </source>
</evidence>
<accession>A0ABX1KAN7</accession>
<keyword evidence="3" id="KW-1185">Reference proteome</keyword>
<dbReference type="RefSeq" id="WP_168912553.1">
    <property type="nucleotide sequence ID" value="NZ_JABACI010000002.1"/>
</dbReference>
<reference evidence="2 3" key="1">
    <citation type="submission" date="2020-04" db="EMBL/GenBank/DDBJ databases">
        <title>CFH 90308 Microbacterium sp.</title>
        <authorList>
            <person name="Nie G."/>
            <person name="Ming H."/>
            <person name="Xia T."/>
        </authorList>
    </citation>
    <scope>NUCLEOTIDE SEQUENCE [LARGE SCALE GENOMIC DNA]</scope>
    <source>
        <strain evidence="2 3">CFH 90308</strain>
    </source>
</reference>
<name>A0ABX1KAN7_9MICO</name>
<protein>
    <submittedName>
        <fullName evidence="2">Uncharacterized protein</fullName>
    </submittedName>
</protein>
<dbReference type="EMBL" id="JABACI010000002">
    <property type="protein sequence ID" value="NLP84089.1"/>
    <property type="molecule type" value="Genomic_DNA"/>
</dbReference>
<feature type="transmembrane region" description="Helical" evidence="1">
    <location>
        <begin position="156"/>
        <end position="174"/>
    </location>
</feature>
<evidence type="ECO:0000256" key="1">
    <source>
        <dbReference type="SAM" id="Phobius"/>
    </source>
</evidence>
<evidence type="ECO:0000313" key="3">
    <source>
        <dbReference type="Proteomes" id="UP001429745"/>
    </source>
</evidence>
<gene>
    <name evidence="2" type="ORF">HF576_09520</name>
</gene>
<keyword evidence="1" id="KW-0472">Membrane</keyword>
<proteinExistence type="predicted"/>
<feature type="transmembrane region" description="Helical" evidence="1">
    <location>
        <begin position="61"/>
        <end position="82"/>
    </location>
</feature>
<comment type="caution">
    <text evidence="2">The sequence shown here is derived from an EMBL/GenBank/DDBJ whole genome shotgun (WGS) entry which is preliminary data.</text>
</comment>
<keyword evidence="1" id="KW-1133">Transmembrane helix</keyword>